<comment type="caution">
    <text evidence="1">The sequence shown here is derived from an EMBL/GenBank/DDBJ whole genome shotgun (WGS) entry which is preliminary data.</text>
</comment>
<sequence>MDIQITLKEKQLFHSIDRELYWRLVVNLNWAIPQARQVIALWLWFEEIGFHNIVVKMLSLSNTVLRYVIDEAMVCIHCVKTGNIPPPPLCDIPLTMNLLGKNIALEFFRDYKKIALEGMIRNMQNIYYNVFEDIEQKSLPHALQATSNVTNVGVTAAATPMMWPYVEGGGGSGMVVDGREPERKKAPMSFRQARLNVNARPWNERVAANERTMFLTFSRGHPLSEEEVIGFLTGLYGDCIETLSMQRVTSPHEEPLYAHVIFKRASTVTLLLDGMGKAKFYYNGKHIWARRWEKRDHYHH</sequence>
<dbReference type="OrthoDB" id="1882251at2759"/>
<name>A0A9Q0JW49_9MAGN</name>
<protein>
    <submittedName>
        <fullName evidence="1">Uncharacterized protein</fullName>
    </submittedName>
</protein>
<dbReference type="PANTHER" id="PTHR33527">
    <property type="entry name" value="OS07G0274300 PROTEIN"/>
    <property type="match status" value="1"/>
</dbReference>
<dbReference type="EMBL" id="JAMYWD010000012">
    <property type="protein sequence ID" value="KAJ4952473.1"/>
    <property type="molecule type" value="Genomic_DNA"/>
</dbReference>
<gene>
    <name evidence="1" type="ORF">NE237_029305</name>
</gene>
<keyword evidence="2" id="KW-1185">Reference proteome</keyword>
<dbReference type="AlphaFoldDB" id="A0A9Q0JW49"/>
<evidence type="ECO:0000313" key="2">
    <source>
        <dbReference type="Proteomes" id="UP001141806"/>
    </source>
</evidence>
<accession>A0A9Q0JW49</accession>
<proteinExistence type="predicted"/>
<dbReference type="Proteomes" id="UP001141806">
    <property type="component" value="Unassembled WGS sequence"/>
</dbReference>
<evidence type="ECO:0000313" key="1">
    <source>
        <dbReference type="EMBL" id="KAJ4952473.1"/>
    </source>
</evidence>
<organism evidence="1 2">
    <name type="scientific">Protea cynaroides</name>
    <dbReference type="NCBI Taxonomy" id="273540"/>
    <lineage>
        <taxon>Eukaryota</taxon>
        <taxon>Viridiplantae</taxon>
        <taxon>Streptophyta</taxon>
        <taxon>Embryophyta</taxon>
        <taxon>Tracheophyta</taxon>
        <taxon>Spermatophyta</taxon>
        <taxon>Magnoliopsida</taxon>
        <taxon>Proteales</taxon>
        <taxon>Proteaceae</taxon>
        <taxon>Protea</taxon>
    </lineage>
</organism>
<dbReference type="PANTHER" id="PTHR33527:SF14">
    <property type="entry name" value="OS07G0274300 PROTEIN"/>
    <property type="match status" value="1"/>
</dbReference>
<reference evidence="1" key="1">
    <citation type="journal article" date="2023" name="Plant J.">
        <title>The genome of the king protea, Protea cynaroides.</title>
        <authorList>
            <person name="Chang J."/>
            <person name="Duong T.A."/>
            <person name="Schoeman C."/>
            <person name="Ma X."/>
            <person name="Roodt D."/>
            <person name="Barker N."/>
            <person name="Li Z."/>
            <person name="Van de Peer Y."/>
            <person name="Mizrachi E."/>
        </authorList>
    </citation>
    <scope>NUCLEOTIDE SEQUENCE</scope>
    <source>
        <tissue evidence="1">Young leaves</tissue>
    </source>
</reference>